<dbReference type="Proteomes" id="UP001336314">
    <property type="component" value="Unassembled WGS sequence"/>
</dbReference>
<keyword evidence="5" id="KW-0378">Hydrolase</keyword>
<feature type="domain" description="Type I restriction modification DNA specificity" evidence="4">
    <location>
        <begin position="241"/>
        <end position="392"/>
    </location>
</feature>
<accession>A0ABU7J0L2</accession>
<evidence type="ECO:0000313" key="5">
    <source>
        <dbReference type="EMBL" id="MEE2000028.1"/>
    </source>
</evidence>
<dbReference type="GO" id="GO:0004519">
    <property type="term" value="F:endonuclease activity"/>
    <property type="evidence" value="ECO:0007669"/>
    <property type="project" value="UniProtKB-KW"/>
</dbReference>
<keyword evidence="5" id="KW-0540">Nuclease</keyword>
<evidence type="ECO:0000259" key="4">
    <source>
        <dbReference type="Pfam" id="PF01420"/>
    </source>
</evidence>
<evidence type="ECO:0000313" key="6">
    <source>
        <dbReference type="Proteomes" id="UP001336314"/>
    </source>
</evidence>
<dbReference type="CDD" id="cd17262">
    <property type="entry name" value="RMtype1_S_Aco12261I-TRD2-CR2"/>
    <property type="match status" value="1"/>
</dbReference>
<dbReference type="Gene3D" id="3.90.220.20">
    <property type="entry name" value="DNA methylase specificity domains"/>
    <property type="match status" value="2"/>
</dbReference>
<comment type="similarity">
    <text evidence="1">Belongs to the type-I restriction system S methylase family.</text>
</comment>
<keyword evidence="5" id="KW-0255">Endonuclease</keyword>
<feature type="domain" description="Type I restriction modification DNA specificity" evidence="4">
    <location>
        <begin position="39"/>
        <end position="192"/>
    </location>
</feature>
<dbReference type="RefSeq" id="WP_330127183.1">
    <property type="nucleotide sequence ID" value="NZ_JAUHLI010000001.1"/>
</dbReference>
<protein>
    <submittedName>
        <fullName evidence="5">Restriction endonuclease subunit S</fullName>
    </submittedName>
</protein>
<dbReference type="InterPro" id="IPR000055">
    <property type="entry name" value="Restrct_endonuc_typeI_TRD"/>
</dbReference>
<organism evidence="5 6">
    <name type="scientific">Alkalimonas cellulosilytica</name>
    <dbReference type="NCBI Taxonomy" id="3058395"/>
    <lineage>
        <taxon>Bacteria</taxon>
        <taxon>Pseudomonadati</taxon>
        <taxon>Pseudomonadota</taxon>
        <taxon>Gammaproteobacteria</taxon>
        <taxon>Alkalimonas</taxon>
    </lineage>
</organism>
<sequence>MSSEWKTLTLSEIALNGKEGLVDGPFGSALPADSYKPSGVPVIRGSNLSRGEVRFKGDEFVFVSEELAQKLTRATCIPDDIVFTKKGTLGQVGIVPHVPHTKYLLSSNQMRLRVNRDLVRPDFAYYYLSQKSSIDKILRDSEHTGVPKINLAYLRSFRITVPPLAAQDLILSVLKNLDLRIALLRETNATLESIAQALFKSWFVDFDPVHANAGTQAPSLPPEIQALFPSRLEESPQELIPEGWEWVSLKEATQIFDSKRVPLSGQDRAKRKGPYPYYGAASLMDWVDDYIFDGVYLLMGEDGSVADKNGFPITQYVWGKIWVNNHAHVLQGKNGISTEHLMLAIKGVNIQPYMTGAVQAKLSQSNMWRIQFLMPTKPVAESFAKLIEPLFIKIRANSEQAVTLANLRDTILPRLISGQLRLPDAEAAVAEMV</sequence>
<reference evidence="5 6" key="1">
    <citation type="submission" date="2023-07" db="EMBL/GenBank/DDBJ databases">
        <title>Alkalimonas sp., MEB108 novel, alkaliphilic bacterium isolated from Lonar Lake, India.</title>
        <authorList>
            <person name="Joshi A."/>
            <person name="Thite S."/>
        </authorList>
    </citation>
    <scope>NUCLEOTIDE SEQUENCE [LARGE SCALE GENOMIC DNA]</scope>
    <source>
        <strain evidence="5 6">MEB108</strain>
    </source>
</reference>
<proteinExistence type="inferred from homology"/>
<evidence type="ECO:0000256" key="3">
    <source>
        <dbReference type="ARBA" id="ARBA00023125"/>
    </source>
</evidence>
<keyword evidence="2" id="KW-0680">Restriction system</keyword>
<dbReference type="PANTHER" id="PTHR30408">
    <property type="entry name" value="TYPE-1 RESTRICTION ENZYME ECOKI SPECIFICITY PROTEIN"/>
    <property type="match status" value="1"/>
</dbReference>
<dbReference type="PANTHER" id="PTHR30408:SF13">
    <property type="entry name" value="TYPE I RESTRICTION ENZYME HINDI SPECIFICITY SUBUNIT"/>
    <property type="match status" value="1"/>
</dbReference>
<evidence type="ECO:0000256" key="2">
    <source>
        <dbReference type="ARBA" id="ARBA00022747"/>
    </source>
</evidence>
<dbReference type="InterPro" id="IPR044946">
    <property type="entry name" value="Restrct_endonuc_typeI_TRD_sf"/>
</dbReference>
<dbReference type="SUPFAM" id="SSF116734">
    <property type="entry name" value="DNA methylase specificity domain"/>
    <property type="match status" value="2"/>
</dbReference>
<keyword evidence="6" id="KW-1185">Reference proteome</keyword>
<comment type="caution">
    <text evidence="5">The sequence shown here is derived from an EMBL/GenBank/DDBJ whole genome shotgun (WGS) entry which is preliminary data.</text>
</comment>
<dbReference type="Pfam" id="PF01420">
    <property type="entry name" value="Methylase_S"/>
    <property type="match status" value="2"/>
</dbReference>
<dbReference type="InterPro" id="IPR052021">
    <property type="entry name" value="Type-I_RS_S_subunit"/>
</dbReference>
<dbReference type="EMBL" id="JAUHLI010000001">
    <property type="protein sequence ID" value="MEE2000028.1"/>
    <property type="molecule type" value="Genomic_DNA"/>
</dbReference>
<evidence type="ECO:0000256" key="1">
    <source>
        <dbReference type="ARBA" id="ARBA00010923"/>
    </source>
</evidence>
<name>A0ABU7J0L2_9GAMM</name>
<gene>
    <name evidence="5" type="ORF">QWY20_01070</name>
</gene>
<keyword evidence="3" id="KW-0238">DNA-binding</keyword>